<sequence length="71" mass="7588">MKKLLIVLLLGFCVNANADHYYRNVTITGAGIYGSGGKSILFVDFIGDKAGMTACATTKRLAIDSSTPQFK</sequence>
<accession>Q12SY6</accession>
<keyword evidence="1" id="KW-0732">Signal</keyword>
<protein>
    <submittedName>
        <fullName evidence="2">Uncharacterized protein</fullName>
    </submittedName>
</protein>
<keyword evidence="3" id="KW-1185">Reference proteome</keyword>
<feature type="chain" id="PRO_5004181723" evidence="1">
    <location>
        <begin position="19"/>
        <end position="71"/>
    </location>
</feature>
<dbReference type="AlphaFoldDB" id="Q12SY6"/>
<name>Q12SY6_SHEDO</name>
<dbReference type="RefSeq" id="WP_011494609.1">
    <property type="nucleotide sequence ID" value="NC_007954.1"/>
</dbReference>
<gene>
    <name evidence="2" type="ordered locus">Sden_0143</name>
</gene>
<reference evidence="2 3" key="1">
    <citation type="submission" date="2006-03" db="EMBL/GenBank/DDBJ databases">
        <title>Complete sequence of Shewanella denitrificans OS217.</title>
        <authorList>
            <consortium name="US DOE Joint Genome Institute"/>
            <person name="Copeland A."/>
            <person name="Lucas S."/>
            <person name="Lapidus A."/>
            <person name="Barry K."/>
            <person name="Detter J.C."/>
            <person name="Glavina del Rio T."/>
            <person name="Hammon N."/>
            <person name="Israni S."/>
            <person name="Dalin E."/>
            <person name="Tice H."/>
            <person name="Pitluck S."/>
            <person name="Brettin T."/>
            <person name="Bruce D."/>
            <person name="Han C."/>
            <person name="Tapia R."/>
            <person name="Gilna P."/>
            <person name="Kiss H."/>
            <person name="Schmutz J."/>
            <person name="Larimer F."/>
            <person name="Land M."/>
            <person name="Hauser L."/>
            <person name="Kyrpides N."/>
            <person name="Lykidis A."/>
            <person name="Richardson P."/>
        </authorList>
    </citation>
    <scope>NUCLEOTIDE SEQUENCE [LARGE SCALE GENOMIC DNA]</scope>
    <source>
        <strain evidence="3">OS217 / ATCC BAA-1090 / DSM 15013</strain>
    </source>
</reference>
<organism evidence="2 3">
    <name type="scientific">Shewanella denitrificans (strain OS217 / ATCC BAA-1090 / DSM 15013)</name>
    <dbReference type="NCBI Taxonomy" id="318161"/>
    <lineage>
        <taxon>Bacteria</taxon>
        <taxon>Pseudomonadati</taxon>
        <taxon>Pseudomonadota</taxon>
        <taxon>Gammaproteobacteria</taxon>
        <taxon>Alteromonadales</taxon>
        <taxon>Shewanellaceae</taxon>
        <taxon>Shewanella</taxon>
    </lineage>
</organism>
<dbReference type="STRING" id="318161.Sden_0143"/>
<dbReference type="HOGENOM" id="CLU_2737798_0_0_6"/>
<proteinExistence type="predicted"/>
<evidence type="ECO:0000313" key="3">
    <source>
        <dbReference type="Proteomes" id="UP000001982"/>
    </source>
</evidence>
<evidence type="ECO:0000256" key="1">
    <source>
        <dbReference type="SAM" id="SignalP"/>
    </source>
</evidence>
<dbReference type="KEGG" id="sdn:Sden_0143"/>
<evidence type="ECO:0000313" key="2">
    <source>
        <dbReference type="EMBL" id="ABE53440.1"/>
    </source>
</evidence>
<feature type="signal peptide" evidence="1">
    <location>
        <begin position="1"/>
        <end position="18"/>
    </location>
</feature>
<dbReference type="EMBL" id="CP000302">
    <property type="protein sequence ID" value="ABE53440.1"/>
    <property type="molecule type" value="Genomic_DNA"/>
</dbReference>
<dbReference type="eggNOG" id="ENOG502ZZN5">
    <property type="taxonomic scope" value="Bacteria"/>
</dbReference>
<dbReference type="Proteomes" id="UP000001982">
    <property type="component" value="Chromosome"/>
</dbReference>